<dbReference type="KEGG" id="thg:TCELL_0449"/>
<dbReference type="InParanoid" id="I3TDN6"/>
<reference evidence="2 3" key="1">
    <citation type="journal article" date="2012" name="J. Bacteriol.">
        <title>Complete genome sequence of the hyperthermophilic cellulolytic Crenarchaeon 'Thermogladius cellulolyticus' 1633.</title>
        <authorList>
            <person name="Mardanov A.V."/>
            <person name="Kochetkova T.V."/>
            <person name="Beletsky A.V."/>
            <person name="Bonch-Osmolovskaya E.A."/>
            <person name="Ravin N.V."/>
            <person name="Skryabin K.G."/>
        </authorList>
    </citation>
    <scope>NUCLEOTIDE SEQUENCE [LARGE SCALE GENOMIC DNA]</scope>
    <source>
        <strain evidence="3">DSM 22663 / VKM B-2946 / 1633</strain>
    </source>
</reference>
<sequence length="286" mass="30048">MKMPPIVAFTRCCLGELLLFTVLVSSIIFMIQLFFTPVVVIVSGLSSIVNAPPAQPASVGVLLANESEIPLVVYCPSVAEGSRGGVEMLASTGLLKLLQYGSELPTRLQAEVKIGPVKTSVVITGYFPDEAPALKPASGCDESLHPLSIASSSVVREFENVGEALVYFALAVLLLGSLLLGLKREDDLANTALVIRELGGGRGSVAAGLLLSIAVTAVTGALLGFSLSIVLSRTLTVVAKYLLKAPIVVSPYINLVGFARSYALIAAIALLPHTFIARRVTRRVYG</sequence>
<evidence type="ECO:0000256" key="1">
    <source>
        <dbReference type="SAM" id="Phobius"/>
    </source>
</evidence>
<feature type="transmembrane region" description="Helical" evidence="1">
    <location>
        <begin position="12"/>
        <end position="35"/>
    </location>
</feature>
<accession>I3TDN6</accession>
<evidence type="ECO:0000313" key="3">
    <source>
        <dbReference type="Proteomes" id="UP000005270"/>
    </source>
</evidence>
<protein>
    <submittedName>
        <fullName evidence="2">Uncharacterized protein</fullName>
    </submittedName>
</protein>
<dbReference type="Proteomes" id="UP000005270">
    <property type="component" value="Chromosome"/>
</dbReference>
<evidence type="ECO:0000313" key="2">
    <source>
        <dbReference type="EMBL" id="AFK50874.1"/>
    </source>
</evidence>
<gene>
    <name evidence="2" type="ordered locus">TCELL_0449</name>
</gene>
<feature type="transmembrane region" description="Helical" evidence="1">
    <location>
        <begin position="203"/>
        <end position="232"/>
    </location>
</feature>
<name>I3TDN6_THEC1</name>
<keyword evidence="1" id="KW-1133">Transmembrane helix</keyword>
<dbReference type="STRING" id="1184251.TCELL_0449"/>
<keyword evidence="1" id="KW-0472">Membrane</keyword>
<dbReference type="HOGENOM" id="CLU_971886_0_0_2"/>
<dbReference type="EMBL" id="CP003531">
    <property type="protein sequence ID" value="AFK50874.1"/>
    <property type="molecule type" value="Genomic_DNA"/>
</dbReference>
<dbReference type="GeneID" id="13012742"/>
<dbReference type="AlphaFoldDB" id="I3TDN6"/>
<dbReference type="RefSeq" id="WP_014737124.1">
    <property type="nucleotide sequence ID" value="NC_017954.1"/>
</dbReference>
<feature type="transmembrane region" description="Helical" evidence="1">
    <location>
        <begin position="252"/>
        <end position="276"/>
    </location>
</feature>
<feature type="transmembrane region" description="Helical" evidence="1">
    <location>
        <begin position="164"/>
        <end position="182"/>
    </location>
</feature>
<keyword evidence="3" id="KW-1185">Reference proteome</keyword>
<proteinExistence type="predicted"/>
<organism evidence="2 3">
    <name type="scientific">Thermogladius calderae (strain DSM 22663 / VKM B-2946 / 1633)</name>
    <dbReference type="NCBI Taxonomy" id="1184251"/>
    <lineage>
        <taxon>Archaea</taxon>
        <taxon>Thermoproteota</taxon>
        <taxon>Thermoprotei</taxon>
        <taxon>Desulfurococcales</taxon>
        <taxon>Desulfurococcaceae</taxon>
        <taxon>Thermogladius</taxon>
    </lineage>
</organism>
<keyword evidence="1" id="KW-0812">Transmembrane</keyword>